<keyword evidence="1" id="KW-0547">Nucleotide-binding</keyword>
<protein>
    <recommendedName>
        <fullName evidence="3">Pachytene checkpoint protein 2 homolog</fullName>
    </recommendedName>
</protein>
<comment type="caution">
    <text evidence="4">The sequence shown here is derived from an EMBL/GenBank/DDBJ whole genome shotgun (WGS) entry which is preliminary data.</text>
</comment>
<dbReference type="GO" id="GO:0051598">
    <property type="term" value="P:meiotic recombination checkpoint signaling"/>
    <property type="evidence" value="ECO:0007669"/>
    <property type="project" value="TreeGrafter"/>
</dbReference>
<dbReference type="AlphaFoldDB" id="A0A124SFV2"/>
<reference evidence="4 5" key="1">
    <citation type="journal article" date="2016" name="Sci. Rep.">
        <title>The genome sequence of the outbreeding globe artichoke constructed de novo incorporating a phase-aware low-pass sequencing strategy of F1 progeny.</title>
        <authorList>
            <person name="Scaglione D."/>
            <person name="Reyes-Chin-Wo S."/>
            <person name="Acquadro A."/>
            <person name="Froenicke L."/>
            <person name="Portis E."/>
            <person name="Beitel C."/>
            <person name="Tirone M."/>
            <person name="Mauro R."/>
            <person name="Lo Monaco A."/>
            <person name="Mauromicale G."/>
            <person name="Faccioli P."/>
            <person name="Cattivelli L."/>
            <person name="Rieseberg L."/>
            <person name="Michelmore R."/>
            <person name="Lanteri S."/>
        </authorList>
    </citation>
    <scope>NUCLEOTIDE SEQUENCE [LARGE SCALE GENOMIC DNA]</scope>
    <source>
        <strain evidence="4">2C</strain>
    </source>
</reference>
<keyword evidence="3" id="KW-0469">Meiosis</keyword>
<evidence type="ECO:0000256" key="1">
    <source>
        <dbReference type="ARBA" id="ARBA00022741"/>
    </source>
</evidence>
<keyword evidence="2" id="KW-0067">ATP-binding</keyword>
<evidence type="ECO:0000313" key="5">
    <source>
        <dbReference type="Proteomes" id="UP000243975"/>
    </source>
</evidence>
<dbReference type="Proteomes" id="UP000243975">
    <property type="component" value="Unassembled WGS sequence"/>
</dbReference>
<dbReference type="STRING" id="59895.A0A124SFV2"/>
<dbReference type="GO" id="GO:0005634">
    <property type="term" value="C:nucleus"/>
    <property type="evidence" value="ECO:0007669"/>
    <property type="project" value="UniProtKB-SubCell"/>
</dbReference>
<keyword evidence="5" id="KW-1185">Reference proteome</keyword>
<comment type="function">
    <text evidence="3">Plays a key role in chromosome recombination during meiosis.</text>
</comment>
<evidence type="ECO:0000313" key="4">
    <source>
        <dbReference type="EMBL" id="KVI04383.1"/>
    </source>
</evidence>
<dbReference type="InterPro" id="IPR044539">
    <property type="entry name" value="Pch2-like"/>
</dbReference>
<name>A0A124SFV2_CYNCS</name>
<dbReference type="SUPFAM" id="SSF52540">
    <property type="entry name" value="P-loop containing nucleoside triphosphate hydrolases"/>
    <property type="match status" value="1"/>
</dbReference>
<dbReference type="Gene3D" id="3.40.50.300">
    <property type="entry name" value="P-loop containing nucleotide triphosphate hydrolases"/>
    <property type="match status" value="2"/>
</dbReference>
<dbReference type="Gramene" id="KVI04383">
    <property type="protein sequence ID" value="KVI04383"/>
    <property type="gene ID" value="Ccrd_017303"/>
</dbReference>
<dbReference type="GO" id="GO:0005694">
    <property type="term" value="C:chromosome"/>
    <property type="evidence" value="ECO:0007669"/>
    <property type="project" value="TreeGrafter"/>
</dbReference>
<evidence type="ECO:0000256" key="2">
    <source>
        <dbReference type="ARBA" id="ARBA00022840"/>
    </source>
</evidence>
<dbReference type="InterPro" id="IPR027417">
    <property type="entry name" value="P-loop_NTPase"/>
</dbReference>
<evidence type="ECO:0000256" key="3">
    <source>
        <dbReference type="RuleBase" id="RU369050"/>
    </source>
</evidence>
<dbReference type="GO" id="GO:0005524">
    <property type="term" value="F:ATP binding"/>
    <property type="evidence" value="ECO:0007669"/>
    <property type="project" value="UniProtKB-KW"/>
</dbReference>
<dbReference type="PANTHER" id="PTHR45991:SF1">
    <property type="entry name" value="PACHYTENE CHECKPOINT PROTEIN 2 HOMOLOG"/>
    <property type="match status" value="1"/>
</dbReference>
<dbReference type="GO" id="GO:0007131">
    <property type="term" value="P:reciprocal meiotic recombination"/>
    <property type="evidence" value="ECO:0007669"/>
    <property type="project" value="UniProtKB-UniRule"/>
</dbReference>
<dbReference type="PRINTS" id="PR00988">
    <property type="entry name" value="URIDINKINASE"/>
</dbReference>
<keyword evidence="3" id="KW-0539">Nucleus</keyword>
<organism evidence="4 5">
    <name type="scientific">Cynara cardunculus var. scolymus</name>
    <name type="common">Globe artichoke</name>
    <name type="synonym">Cynara scolymus</name>
    <dbReference type="NCBI Taxonomy" id="59895"/>
    <lineage>
        <taxon>Eukaryota</taxon>
        <taxon>Viridiplantae</taxon>
        <taxon>Streptophyta</taxon>
        <taxon>Embryophyta</taxon>
        <taxon>Tracheophyta</taxon>
        <taxon>Spermatophyta</taxon>
        <taxon>Magnoliopsida</taxon>
        <taxon>eudicotyledons</taxon>
        <taxon>Gunneridae</taxon>
        <taxon>Pentapetalae</taxon>
        <taxon>asterids</taxon>
        <taxon>campanulids</taxon>
        <taxon>Asterales</taxon>
        <taxon>Asteraceae</taxon>
        <taxon>Carduoideae</taxon>
        <taxon>Cardueae</taxon>
        <taxon>Carduinae</taxon>
        <taxon>Cynara</taxon>
    </lineage>
</organism>
<comment type="similarity">
    <text evidence="3">Belongs to the AAA ATPase family. PCH2 subfamily.</text>
</comment>
<dbReference type="PANTHER" id="PTHR45991">
    <property type="entry name" value="PACHYTENE CHECKPOINT PROTEIN 2"/>
    <property type="match status" value="1"/>
</dbReference>
<dbReference type="EMBL" id="LEKV01002183">
    <property type="protein sequence ID" value="KVI04383.1"/>
    <property type="molecule type" value="Genomic_DNA"/>
</dbReference>
<comment type="subcellular location">
    <subcellularLocation>
        <location evidence="3">Nucleus</location>
    </subcellularLocation>
</comment>
<accession>A0A124SFV2</accession>
<proteinExistence type="inferred from homology"/>
<gene>
    <name evidence="4" type="ORF">Ccrd_017303</name>
</gene>
<sequence length="190" mass="20864">MTESMRIFFLPDLPYVKGEHGNEVESLVAARKDALYGSEPSDSIRVVNALLSQMDKLKSSPNVIILTTSNITAAIGVAGGAASGKTTVCDMIIEQLHDQRVVLVNQDSFYHNLTAEELTRVHEYNFDHPGKERGQGFTPHIISVTAGEVTNGVNRQPLATPLAKRRMETPMHPSTVGSKTPGQKWHIFQL</sequence>